<name>A0A7C8FT50_9ACTN</name>
<protein>
    <recommendedName>
        <fullName evidence="5">Arginine deiminase</fullName>
    </recommendedName>
</protein>
<evidence type="ECO:0000313" key="3">
    <source>
        <dbReference type="EMBL" id="KAB1645887.1"/>
    </source>
</evidence>
<evidence type="ECO:0000256" key="1">
    <source>
        <dbReference type="ARBA" id="ARBA00010206"/>
    </source>
</evidence>
<dbReference type="PRINTS" id="PR01466">
    <property type="entry name" value="ARGDEIMINASE"/>
</dbReference>
<dbReference type="AlphaFoldDB" id="A0A7C8FT50"/>
<comment type="caution">
    <text evidence="3">The sequence shown here is derived from an EMBL/GenBank/DDBJ whole genome shotgun (WGS) entry which is preliminary data.</text>
</comment>
<dbReference type="GO" id="GO:0016990">
    <property type="term" value="F:arginine deiminase activity"/>
    <property type="evidence" value="ECO:0007669"/>
    <property type="project" value="InterPro"/>
</dbReference>
<dbReference type="InterPro" id="IPR003876">
    <property type="entry name" value="Arg_deiminase"/>
</dbReference>
<comment type="similarity">
    <text evidence="1">Belongs to the arginine deiminase family.</text>
</comment>
<dbReference type="PANTHER" id="PTHR47271:SF2">
    <property type="entry name" value="ARGININE DEIMINASE"/>
    <property type="match status" value="1"/>
</dbReference>
<sequence>MNIVQVNNEIGQIKRVLVHRPGPETQRFPHGEFALAFPLRPTSSGFNLEQAQAEHDALTTALRESGATVIELRDLLGETLAESPCVRRELIDRFLANCRIEGTELAEAATQYLEEAPDNDQFIARLFEGIRYGDTALAETTRYPLAALTHSAFDLDTFLSGPLNTAFFMRDPLSAIGAGVSLNRMYWHDRNREVDILQTIIECHPAFADTPRWFDHGSSFHLEGGDVINLGETTLALGLSSRTESLALDRLCQNLLWGDPRSAITDIYVFEVPQSGNRLHLDAYLSPIDHDTFVVDPALAHGARVYHGRRGRKRETVRIEERTEPLSRILSDAVGGGPVRLLDFGKGGTGRMEFEYGNGAAGILSLAPGNLCVCAENLTANEALSNAGMTLHPVSIQEMTAGFGGPNSLCLPLERESL</sequence>
<evidence type="ECO:0008006" key="5">
    <source>
        <dbReference type="Google" id="ProtNLM"/>
    </source>
</evidence>
<reference evidence="3 4" key="1">
    <citation type="submission" date="2019-09" db="EMBL/GenBank/DDBJ databases">
        <title>Whole genome shotgun sequencing (WGS) of Ellagibacter isourolithinifaciens DSM 104140(T) and Adlercreutzia muris DSM 29508(T).</title>
        <authorList>
            <person name="Stoll D.A."/>
            <person name="Danylec N."/>
            <person name="Huch M."/>
        </authorList>
    </citation>
    <scope>NUCLEOTIDE SEQUENCE [LARGE SCALE GENOMIC DNA]</scope>
    <source>
        <strain evidence="3 4">DSM 29508</strain>
    </source>
</reference>
<evidence type="ECO:0000256" key="2">
    <source>
        <dbReference type="ARBA" id="ARBA00022801"/>
    </source>
</evidence>
<dbReference type="PIRSF" id="PIRSF006356">
    <property type="entry name" value="Arg_deiminase"/>
    <property type="match status" value="1"/>
</dbReference>
<dbReference type="GO" id="GO:0019546">
    <property type="term" value="P:L-arginine deiminase pathway"/>
    <property type="evidence" value="ECO:0007669"/>
    <property type="project" value="TreeGrafter"/>
</dbReference>
<accession>A0A7C8FT50</accession>
<organism evidence="3 4">
    <name type="scientific">Adlercreutzia muris</name>
    <dbReference type="NCBI Taxonomy" id="1796610"/>
    <lineage>
        <taxon>Bacteria</taxon>
        <taxon>Bacillati</taxon>
        <taxon>Actinomycetota</taxon>
        <taxon>Coriobacteriia</taxon>
        <taxon>Eggerthellales</taxon>
        <taxon>Eggerthellaceae</taxon>
        <taxon>Adlercreutzia</taxon>
    </lineage>
</organism>
<evidence type="ECO:0000313" key="4">
    <source>
        <dbReference type="Proteomes" id="UP000479639"/>
    </source>
</evidence>
<dbReference type="Proteomes" id="UP000479639">
    <property type="component" value="Unassembled WGS sequence"/>
</dbReference>
<dbReference type="PANTHER" id="PTHR47271">
    <property type="entry name" value="ARGININE DEIMINASE"/>
    <property type="match status" value="1"/>
</dbReference>
<dbReference type="Gene3D" id="1.10.3930.10">
    <property type="entry name" value="Arginine deiminase"/>
    <property type="match status" value="1"/>
</dbReference>
<keyword evidence="4" id="KW-1185">Reference proteome</keyword>
<dbReference type="SUPFAM" id="SSF55909">
    <property type="entry name" value="Pentein"/>
    <property type="match status" value="1"/>
</dbReference>
<proteinExistence type="inferred from homology"/>
<dbReference type="RefSeq" id="WP_151430911.1">
    <property type="nucleotide sequence ID" value="NZ_JANJZI010000006.1"/>
</dbReference>
<dbReference type="Pfam" id="PF02274">
    <property type="entry name" value="ADI"/>
    <property type="match status" value="1"/>
</dbReference>
<dbReference type="Gene3D" id="3.75.10.10">
    <property type="entry name" value="L-arginine/glycine Amidinotransferase, Chain A"/>
    <property type="match status" value="1"/>
</dbReference>
<gene>
    <name evidence="3" type="ORF">F8D48_07570</name>
</gene>
<dbReference type="EMBL" id="WAJS01000021">
    <property type="protein sequence ID" value="KAB1645887.1"/>
    <property type="molecule type" value="Genomic_DNA"/>
</dbReference>
<keyword evidence="2" id="KW-0378">Hydrolase</keyword>